<evidence type="ECO:0000313" key="3">
    <source>
        <dbReference type="Proteomes" id="UP000078340"/>
    </source>
</evidence>
<feature type="region of interest" description="Disordered" evidence="1">
    <location>
        <begin position="1"/>
        <end position="56"/>
    </location>
</feature>
<sequence>MSSPTKKRKLNNRGGTAAAQPKGLEYFFSKPRQAENPRPAPLETDTPNSDSTRRTDEELARKLLAEYDLVVANGATEDGGSTKVKGADKGPAKVEKDDLLLGSRTPRLNG</sequence>
<dbReference type="STRING" id="33203.A0A179HX51"/>
<feature type="region of interest" description="Disordered" evidence="1">
    <location>
        <begin position="73"/>
        <end position="110"/>
    </location>
</feature>
<proteinExistence type="predicted"/>
<evidence type="ECO:0000313" key="2">
    <source>
        <dbReference type="EMBL" id="OAQ93913.1"/>
    </source>
</evidence>
<comment type="caution">
    <text evidence="2">The sequence shown here is derived from an EMBL/GenBank/DDBJ whole genome shotgun (WGS) entry which is preliminary data.</text>
</comment>
<organism evidence="2 3">
    <name type="scientific">Purpureocillium lilacinum</name>
    <name type="common">Paecilomyces lilacinus</name>
    <dbReference type="NCBI Taxonomy" id="33203"/>
    <lineage>
        <taxon>Eukaryota</taxon>
        <taxon>Fungi</taxon>
        <taxon>Dikarya</taxon>
        <taxon>Ascomycota</taxon>
        <taxon>Pezizomycotina</taxon>
        <taxon>Sordariomycetes</taxon>
        <taxon>Hypocreomycetidae</taxon>
        <taxon>Hypocreales</taxon>
        <taxon>Ophiocordycipitaceae</taxon>
        <taxon>Purpureocillium</taxon>
    </lineage>
</organism>
<protein>
    <submittedName>
        <fullName evidence="2">Uncharacterized protein</fullName>
    </submittedName>
</protein>
<dbReference type="Proteomes" id="UP000078340">
    <property type="component" value="Unassembled WGS sequence"/>
</dbReference>
<dbReference type="AlphaFoldDB" id="A0A179HX51"/>
<feature type="compositionally biased region" description="Basic residues" evidence="1">
    <location>
        <begin position="1"/>
        <end position="11"/>
    </location>
</feature>
<accession>A0A179HX51</accession>
<dbReference type="EMBL" id="LSBI01000001">
    <property type="protein sequence ID" value="OAQ93913.1"/>
    <property type="molecule type" value="Genomic_DNA"/>
</dbReference>
<gene>
    <name evidence="2" type="ORF">VFPFJ_00021</name>
</gene>
<feature type="compositionally biased region" description="Basic and acidic residues" evidence="1">
    <location>
        <begin position="85"/>
        <end position="99"/>
    </location>
</feature>
<name>A0A179HX51_PURLI</name>
<reference evidence="2 3" key="1">
    <citation type="submission" date="2016-02" db="EMBL/GenBank/DDBJ databases">
        <title>Biosynthesis of antibiotic leucinostatins and their inhibition on Phytophthora in bio-control Purpureocillium lilacinum.</title>
        <authorList>
            <person name="Wang G."/>
            <person name="Liu Z."/>
            <person name="Lin R."/>
            <person name="Li E."/>
            <person name="Mao Z."/>
            <person name="Ling J."/>
            <person name="Yin W."/>
            <person name="Xie B."/>
        </authorList>
    </citation>
    <scope>NUCLEOTIDE SEQUENCE [LARGE SCALE GENOMIC DNA]</scope>
    <source>
        <strain evidence="2">PLFJ-1</strain>
    </source>
</reference>
<evidence type="ECO:0000256" key="1">
    <source>
        <dbReference type="SAM" id="MobiDB-lite"/>
    </source>
</evidence>